<evidence type="ECO:0000313" key="1">
    <source>
        <dbReference type="EMBL" id="CAI9952097.1"/>
    </source>
</evidence>
<reference evidence="2 3" key="2">
    <citation type="submission" date="2024-07" db="EMBL/GenBank/DDBJ databases">
        <authorList>
            <person name="Akdeniz Z."/>
        </authorList>
    </citation>
    <scope>NUCLEOTIDE SEQUENCE [LARGE SCALE GENOMIC DNA]</scope>
</reference>
<dbReference type="AlphaFoldDB" id="A0AA86QFB5"/>
<evidence type="ECO:0000313" key="3">
    <source>
        <dbReference type="Proteomes" id="UP001642409"/>
    </source>
</evidence>
<reference evidence="1" key="1">
    <citation type="submission" date="2023-06" db="EMBL/GenBank/DDBJ databases">
        <authorList>
            <person name="Kurt Z."/>
        </authorList>
    </citation>
    <scope>NUCLEOTIDE SEQUENCE</scope>
</reference>
<proteinExistence type="predicted"/>
<dbReference type="EMBL" id="CAXDID020000014">
    <property type="protein sequence ID" value="CAL5981977.1"/>
    <property type="molecule type" value="Genomic_DNA"/>
</dbReference>
<organism evidence="1">
    <name type="scientific">Hexamita inflata</name>
    <dbReference type="NCBI Taxonomy" id="28002"/>
    <lineage>
        <taxon>Eukaryota</taxon>
        <taxon>Metamonada</taxon>
        <taxon>Diplomonadida</taxon>
        <taxon>Hexamitidae</taxon>
        <taxon>Hexamitinae</taxon>
        <taxon>Hexamita</taxon>
    </lineage>
</organism>
<comment type="caution">
    <text evidence="1">The sequence shown here is derived from an EMBL/GenBank/DDBJ whole genome shotgun (WGS) entry which is preliminary data.</text>
</comment>
<dbReference type="EMBL" id="CATOUU010000831">
    <property type="protein sequence ID" value="CAI9952097.1"/>
    <property type="molecule type" value="Genomic_DNA"/>
</dbReference>
<gene>
    <name evidence="1" type="ORF">HINF_LOCUS39742</name>
    <name evidence="2" type="ORF">HINF_LOCUS6913</name>
</gene>
<keyword evidence="3" id="KW-1185">Reference proteome</keyword>
<accession>A0AA86QFB5</accession>
<name>A0AA86QFB5_9EUKA</name>
<protein>
    <submittedName>
        <fullName evidence="2">Hypothetical_protein</fullName>
    </submittedName>
</protein>
<sequence length="152" mass="18106">MRFQSSYLCSKFLSDHPVFIFIEDLNEFLSQSKFQDYWLCIMFLYGLKMNNLGNIKLQERFFLRKRINLEHFSRYLQHGKILSTMFGGTFYCIRGDLSIKAKKKKKDSIWENHVRKQSLLKVAVWNKLSLTVTIQATMISIHSIFHERTQIA</sequence>
<dbReference type="Proteomes" id="UP001642409">
    <property type="component" value="Unassembled WGS sequence"/>
</dbReference>
<evidence type="ECO:0000313" key="2">
    <source>
        <dbReference type="EMBL" id="CAL5981977.1"/>
    </source>
</evidence>